<accession>A0A2A3ZTS1</accession>
<reference evidence="2 3" key="1">
    <citation type="journal article" date="2017" name="Elife">
        <title>Extensive horizontal gene transfer in cheese-associated bacteria.</title>
        <authorList>
            <person name="Bonham K.S."/>
            <person name="Wolfe B.E."/>
            <person name="Dutton R.J."/>
        </authorList>
    </citation>
    <scope>NUCLEOTIDE SEQUENCE [LARGE SCALE GENOMIC DNA]</scope>
    <source>
        <strain evidence="2 3">738_8</strain>
    </source>
</reference>
<dbReference type="Pfam" id="PF13401">
    <property type="entry name" value="AAA_22"/>
    <property type="match status" value="1"/>
</dbReference>
<dbReference type="Gene3D" id="3.40.50.300">
    <property type="entry name" value="P-loop containing nucleotide triphosphate hydrolases"/>
    <property type="match status" value="1"/>
</dbReference>
<dbReference type="InterPro" id="IPR049945">
    <property type="entry name" value="AAA_22"/>
</dbReference>
<dbReference type="RefSeq" id="WP_096145936.1">
    <property type="nucleotide sequence ID" value="NZ_CP025332.1"/>
</dbReference>
<name>A0A2A3ZTS1_BREAU</name>
<dbReference type="EMBL" id="NRHA01000007">
    <property type="protein sequence ID" value="PCC54927.1"/>
    <property type="molecule type" value="Genomic_DNA"/>
</dbReference>
<dbReference type="InterPro" id="IPR052934">
    <property type="entry name" value="Methyl-DNA_Rec/Restrict_Enz"/>
</dbReference>
<dbReference type="GO" id="GO:0016887">
    <property type="term" value="F:ATP hydrolysis activity"/>
    <property type="evidence" value="ECO:0007669"/>
    <property type="project" value="InterPro"/>
</dbReference>
<feature type="domain" description="ORC1/DEAH AAA+ ATPase" evidence="1">
    <location>
        <begin position="249"/>
        <end position="386"/>
    </location>
</feature>
<protein>
    <recommendedName>
        <fullName evidence="1">ORC1/DEAH AAA+ ATPase domain-containing protein</fullName>
    </recommendedName>
</protein>
<evidence type="ECO:0000313" key="2">
    <source>
        <dbReference type="EMBL" id="PCC54927.1"/>
    </source>
</evidence>
<evidence type="ECO:0000313" key="3">
    <source>
        <dbReference type="Proteomes" id="UP000217881"/>
    </source>
</evidence>
<dbReference type="PANTHER" id="PTHR37291">
    <property type="entry name" value="5-METHYLCYTOSINE-SPECIFIC RESTRICTION ENZYME B"/>
    <property type="match status" value="1"/>
</dbReference>
<dbReference type="InterPro" id="IPR027417">
    <property type="entry name" value="P-loop_NTPase"/>
</dbReference>
<dbReference type="PANTHER" id="PTHR37291:SF1">
    <property type="entry name" value="TYPE IV METHYL-DIRECTED RESTRICTION ENZYME ECOKMCRB SUBUNIT"/>
    <property type="match status" value="1"/>
</dbReference>
<dbReference type="Proteomes" id="UP000217881">
    <property type="component" value="Unassembled WGS sequence"/>
</dbReference>
<dbReference type="SUPFAM" id="SSF52540">
    <property type="entry name" value="P-loop containing nucleoside triphosphate hydrolases"/>
    <property type="match status" value="1"/>
</dbReference>
<proteinExistence type="predicted"/>
<sequence length="570" mass="62062">MEVGLANMSLTRNTTLSSLTNTAAQISPGMSVQQVADIADRNSAESASSWVKSLFLFRNDVLVEDAWLRAARSGDSDTANALGWAARVWAEPRIAQVVEETLTDFNGHFDPTGFSTNAVTQSFGDLDAGANSRKAATTLLNQAAAVPLFEPEKHGGTIIGSSRFHPTAQFVPAVIEFLVERIRGQVSPTVARRGDATELALLWKANRWFGLSKDEFRIAARTRAIAPQSTRQELPESLELLHQEALRRRQVVLQGAPGTGKTYIALRYIEWATSGRRKQSSLSTILAELPSNERTPENVANEVVRRGLTAIWDITQFHPSYGYEDFVRTLAPVPSANGVTFRAEHRVLSMLSAVAAELQAIGSDADVVLIIDEINRADIARVFGELLYALEYRDAPIHTPYSVGGDASMTIPSNLTLLGTMNTADRSIALIDYALRRRFSFISLEPDASIIENAGWVGTGDRDTALHLFDAVSTLFSEEDNNSALAVGHSYFLPSGDMQNEAESLVALARRFAYEIVPLLREYASEGLVGSEKLNSVLNSVGINSDATKQDLVEAELYSWLTTDGPAGNG</sequence>
<comment type="caution">
    <text evidence="2">The sequence shown here is derived from an EMBL/GenBank/DDBJ whole genome shotgun (WGS) entry which is preliminary data.</text>
</comment>
<dbReference type="AlphaFoldDB" id="A0A2A3ZTS1"/>
<organism evidence="2 3">
    <name type="scientific">Brevibacterium aurantiacum</name>
    <dbReference type="NCBI Taxonomy" id="273384"/>
    <lineage>
        <taxon>Bacteria</taxon>
        <taxon>Bacillati</taxon>
        <taxon>Actinomycetota</taxon>
        <taxon>Actinomycetes</taxon>
        <taxon>Micrococcales</taxon>
        <taxon>Brevibacteriaceae</taxon>
        <taxon>Brevibacterium</taxon>
    </lineage>
</organism>
<evidence type="ECO:0000259" key="1">
    <source>
        <dbReference type="Pfam" id="PF13401"/>
    </source>
</evidence>
<gene>
    <name evidence="2" type="ORF">CIK59_05345</name>
</gene>